<dbReference type="RefSeq" id="XP_008711693.1">
    <property type="nucleotide sequence ID" value="XM_008713471.1"/>
</dbReference>
<dbReference type="InParanoid" id="W2SE31"/>
<keyword evidence="1" id="KW-0812">Transmembrane</keyword>
<name>W2SE31_CYPE1</name>
<accession>W2SE31</accession>
<dbReference type="PANTHER" id="PTHR39336:SF3">
    <property type="entry name" value="PYRIDOXAMINE PHOSPHATE OXIDASE"/>
    <property type="match status" value="1"/>
</dbReference>
<dbReference type="Gene3D" id="2.30.110.10">
    <property type="entry name" value="Electron Transport, Fmn-binding Protein, Chain A"/>
    <property type="match status" value="1"/>
</dbReference>
<reference evidence="2 3" key="1">
    <citation type="submission" date="2013-03" db="EMBL/GenBank/DDBJ databases">
        <title>The Genome Sequence of Phialophora europaea CBS 101466.</title>
        <authorList>
            <consortium name="The Broad Institute Genomics Platform"/>
            <person name="Cuomo C."/>
            <person name="de Hoog S."/>
            <person name="Gorbushina A."/>
            <person name="Walker B."/>
            <person name="Young S.K."/>
            <person name="Zeng Q."/>
            <person name="Gargeya S."/>
            <person name="Fitzgerald M."/>
            <person name="Haas B."/>
            <person name="Abouelleil A."/>
            <person name="Allen A.W."/>
            <person name="Alvarado L."/>
            <person name="Arachchi H.M."/>
            <person name="Berlin A.M."/>
            <person name="Chapman S.B."/>
            <person name="Gainer-Dewar J."/>
            <person name="Goldberg J."/>
            <person name="Griggs A."/>
            <person name="Gujja S."/>
            <person name="Hansen M."/>
            <person name="Howarth C."/>
            <person name="Imamovic A."/>
            <person name="Ireland A."/>
            <person name="Larimer J."/>
            <person name="McCowan C."/>
            <person name="Murphy C."/>
            <person name="Pearson M."/>
            <person name="Poon T.W."/>
            <person name="Priest M."/>
            <person name="Roberts A."/>
            <person name="Saif S."/>
            <person name="Shea T."/>
            <person name="Sisk P."/>
            <person name="Sykes S."/>
            <person name="Wortman J."/>
            <person name="Nusbaum C."/>
            <person name="Birren B."/>
        </authorList>
    </citation>
    <scope>NUCLEOTIDE SEQUENCE [LARGE SCALE GENOMIC DNA]</scope>
    <source>
        <strain evidence="2 3">CBS 101466</strain>
    </source>
</reference>
<dbReference type="EMBL" id="KB822711">
    <property type="protein sequence ID" value="ETN46981.1"/>
    <property type="molecule type" value="Genomic_DNA"/>
</dbReference>
<dbReference type="STRING" id="1220924.W2SE31"/>
<feature type="transmembrane region" description="Helical" evidence="1">
    <location>
        <begin position="235"/>
        <end position="257"/>
    </location>
</feature>
<dbReference type="Proteomes" id="UP000030752">
    <property type="component" value="Unassembled WGS sequence"/>
</dbReference>
<evidence type="ECO:0000256" key="1">
    <source>
        <dbReference type="SAM" id="Phobius"/>
    </source>
</evidence>
<dbReference type="eggNOG" id="ENOG502S3ZI">
    <property type="taxonomic scope" value="Eukaryota"/>
</dbReference>
<evidence type="ECO:0000313" key="3">
    <source>
        <dbReference type="Proteomes" id="UP000030752"/>
    </source>
</evidence>
<proteinExistence type="predicted"/>
<evidence type="ECO:0000313" key="2">
    <source>
        <dbReference type="EMBL" id="ETN46981.1"/>
    </source>
</evidence>
<sequence>MGAFFEEIPESQIKWILEQKLFYVATAPLSAKGHINVSPKGGPYFGVDNPRTFWYQELTGSGSETMSHLYENGRITIMLTAFTGPPRILRLWGHGTVLEHGTPAFSAFVASHPSITTIPGTRSIIKVDIHQVGTSCGFSVPYFDFVGHRDILNEHFRKKDARFRAGKEGESMPRYWAYKNAWSMDGLPAMKTGLEAAREHGVKPIRKMVGRAGEELAYASNKYGGGRKVASLEQLLLVALVCLLMGALAAVQGPALVGRLQAVAREAPRPSLMAWSG</sequence>
<dbReference type="GeneID" id="19968510"/>
<dbReference type="OrthoDB" id="539398at2759"/>
<dbReference type="VEuPathDB" id="FungiDB:HMPREF1541_01171"/>
<organism evidence="2 3">
    <name type="scientific">Cyphellophora europaea (strain CBS 101466)</name>
    <name type="common">Phialophora europaea</name>
    <dbReference type="NCBI Taxonomy" id="1220924"/>
    <lineage>
        <taxon>Eukaryota</taxon>
        <taxon>Fungi</taxon>
        <taxon>Dikarya</taxon>
        <taxon>Ascomycota</taxon>
        <taxon>Pezizomycotina</taxon>
        <taxon>Eurotiomycetes</taxon>
        <taxon>Chaetothyriomycetidae</taxon>
        <taxon>Chaetothyriales</taxon>
        <taxon>Cyphellophoraceae</taxon>
        <taxon>Cyphellophora</taxon>
    </lineage>
</organism>
<keyword evidence="1" id="KW-1133">Transmembrane helix</keyword>
<dbReference type="AlphaFoldDB" id="W2SE31"/>
<dbReference type="HOGENOM" id="CLU_054794_2_0_1"/>
<keyword evidence="1" id="KW-0472">Membrane</keyword>
<keyword evidence="3" id="KW-1185">Reference proteome</keyword>
<gene>
    <name evidence="2" type="ORF">HMPREF1541_01171</name>
</gene>
<dbReference type="PANTHER" id="PTHR39336">
    <property type="entry name" value="PYRIDOXAMINE PHOSPHATE OXIDASE FAMILY PROTEIN (AFU_ORTHOLOGUE AFUA_6G11440)"/>
    <property type="match status" value="1"/>
</dbReference>
<dbReference type="InterPro" id="IPR012349">
    <property type="entry name" value="Split_barrel_FMN-bd"/>
</dbReference>
<protein>
    <submittedName>
        <fullName evidence="2">Uncharacterized protein</fullName>
    </submittedName>
</protein>
<dbReference type="SUPFAM" id="SSF50475">
    <property type="entry name" value="FMN-binding split barrel"/>
    <property type="match status" value="1"/>
</dbReference>